<evidence type="ECO:0000256" key="1">
    <source>
        <dbReference type="ARBA" id="ARBA00004225"/>
    </source>
</evidence>
<dbReference type="InterPro" id="IPR018108">
    <property type="entry name" value="MCP_transmembrane"/>
</dbReference>
<dbReference type="PROSITE" id="PS50920">
    <property type="entry name" value="SOLCAR"/>
    <property type="match status" value="3"/>
</dbReference>
<evidence type="ECO:0000256" key="7">
    <source>
        <dbReference type="ARBA" id="ARBA00022989"/>
    </source>
</evidence>
<feature type="domain" description="Peptidase M50" evidence="13">
    <location>
        <begin position="418"/>
        <end position="880"/>
    </location>
</feature>
<evidence type="ECO:0000256" key="2">
    <source>
        <dbReference type="ARBA" id="ARBA00006375"/>
    </source>
</evidence>
<dbReference type="SUPFAM" id="SSF50156">
    <property type="entry name" value="PDZ domain-like"/>
    <property type="match status" value="1"/>
</dbReference>
<proteinExistence type="inferred from homology"/>
<feature type="transmembrane region" description="Helical" evidence="12">
    <location>
        <begin position="870"/>
        <end position="895"/>
    </location>
</feature>
<evidence type="ECO:0000256" key="12">
    <source>
        <dbReference type="SAM" id="Phobius"/>
    </source>
</evidence>
<dbReference type="InterPro" id="IPR036034">
    <property type="entry name" value="PDZ_sf"/>
</dbReference>
<organism evidence="14 15">
    <name type="scientific">Cyclotella atomus</name>
    <dbReference type="NCBI Taxonomy" id="382360"/>
    <lineage>
        <taxon>Eukaryota</taxon>
        <taxon>Sar</taxon>
        <taxon>Stramenopiles</taxon>
        <taxon>Ochrophyta</taxon>
        <taxon>Bacillariophyta</taxon>
        <taxon>Coscinodiscophyceae</taxon>
        <taxon>Thalassiosirophycidae</taxon>
        <taxon>Stephanodiscales</taxon>
        <taxon>Stephanodiscaceae</taxon>
        <taxon>Cyclotella</taxon>
    </lineage>
</organism>
<feature type="compositionally biased region" description="Polar residues" evidence="11">
    <location>
        <begin position="1"/>
        <end position="17"/>
    </location>
</feature>
<dbReference type="Gene3D" id="1.50.40.10">
    <property type="entry name" value="Mitochondrial carrier domain"/>
    <property type="match status" value="2"/>
</dbReference>
<evidence type="ECO:0000256" key="9">
    <source>
        <dbReference type="ARBA" id="ARBA00023136"/>
    </source>
</evidence>
<dbReference type="GO" id="GO:0031966">
    <property type="term" value="C:mitochondrial membrane"/>
    <property type="evidence" value="ECO:0007669"/>
    <property type="project" value="UniProtKB-SubCell"/>
</dbReference>
<dbReference type="Proteomes" id="UP001530400">
    <property type="component" value="Unassembled WGS sequence"/>
</dbReference>
<feature type="repeat" description="Solcar" evidence="10">
    <location>
        <begin position="250"/>
        <end position="335"/>
    </location>
</feature>
<gene>
    <name evidence="14" type="ORF">ACHAWO_003331</name>
</gene>
<dbReference type="SUPFAM" id="SSF103506">
    <property type="entry name" value="Mitochondrial carrier"/>
    <property type="match status" value="1"/>
</dbReference>
<keyword evidence="6" id="KW-0677">Repeat</keyword>
<feature type="transmembrane region" description="Helical" evidence="12">
    <location>
        <begin position="581"/>
        <end position="601"/>
    </location>
</feature>
<reference evidence="14 15" key="1">
    <citation type="submission" date="2024-10" db="EMBL/GenBank/DDBJ databases">
        <title>Updated reference genomes for cyclostephanoid diatoms.</title>
        <authorList>
            <person name="Roberts W.R."/>
            <person name="Alverson A.J."/>
        </authorList>
    </citation>
    <scope>NUCLEOTIDE SEQUENCE [LARGE SCALE GENOMIC DNA]</scope>
    <source>
        <strain evidence="14 15">AJA010-31</strain>
    </source>
</reference>
<keyword evidence="9 10" id="KW-0472">Membrane</keyword>
<dbReference type="PANTHER" id="PTHR45624">
    <property type="entry name" value="MITOCHONDRIAL BASIC AMINO ACIDS TRANSPORTER-RELATED"/>
    <property type="match status" value="1"/>
</dbReference>
<evidence type="ECO:0000256" key="8">
    <source>
        <dbReference type="ARBA" id="ARBA00023128"/>
    </source>
</evidence>
<evidence type="ECO:0000256" key="3">
    <source>
        <dbReference type="ARBA" id="ARBA00009989"/>
    </source>
</evidence>
<keyword evidence="15" id="KW-1185">Reference proteome</keyword>
<evidence type="ECO:0000259" key="13">
    <source>
        <dbReference type="Pfam" id="PF02163"/>
    </source>
</evidence>
<evidence type="ECO:0000256" key="4">
    <source>
        <dbReference type="ARBA" id="ARBA00022448"/>
    </source>
</evidence>
<dbReference type="InterPro" id="IPR008915">
    <property type="entry name" value="Peptidase_M50"/>
</dbReference>
<sequence length="896" mass="95580">MSTATEIPSSTMVTEIESTPVKEQRECCKAEQPKPSSSLSALKSFISGGVGGACCVMVGHPLDLVKVRMQTGGATAGSSVFGMLSNTLAKEGVRGLYRGVSAPLTAVTPMFAVSFWSYDMGQRMVTSYGQWGMSPEEKARPYNLSMAEICMAGAISAIPTTGIMAPSERIKCLLQVQANEVEKGGKAKYSGMMDCARSVLKEGGIASLYKGTVATLARDIPGTIAYFGTYELAKKELMKIQGIDPNKGQLSPVAVLTAGGLAGMACWSVSIPADVIKSRYQTAPEGKYSGIYDVYKTLIKEEGYGGLVKGMRPALIRAFPANAACFLGMEVSKSMLTAALSSISSPLGSLSVLAFVILVHEAGHFIAARSFGIDVDEFSVGVGPRILGIKKKVDGDKVSWEWIEDLNKAEEEELQNDGSIEFSLRALPLGGYVRFPPSYNQTLAFEVEDRARKARDEARLLRVEQSNILEKGLELMAARSVLFNVLSLGLLKKWQKAREEMQLRDAEDEAMLEKRGGSGSKSNNWWGALPWNANNDSNEKTSSKPSSAQAKLELINAGQAPEIEYYDSPNLLQNRPWQQRAVVLAGGVAFNILLAFMCYFGEVTVGKGLPRPCFDSGAVVSGVVTAESPAYGVLKQGDIILGVNGKRCTFVYMHHAFIVKVSDFSPIFCLLDVVTYSSNNNIGIFSSQEEISNVISTIRSTPEGESVKLTIVHGKNPAQFENKEVVSVKPNRNKEGIASIGVMLGPNYVKTEMIKASNPIDAASKAGSALYTITSQTASSIFGLLFDLLVGKGVPAGVSMSGPIGVVKAGADVVSSSDFAAVVAFAAGISINLAVINSLPLPALDGGQLMFVLAEAISARKIDQRLQEGINAGALLILLFVSFGTTVGDITSLFAR</sequence>
<dbReference type="Pfam" id="PF02163">
    <property type="entry name" value="Peptidase_M50"/>
    <property type="match status" value="2"/>
</dbReference>
<evidence type="ECO:0000313" key="15">
    <source>
        <dbReference type="Proteomes" id="UP001530400"/>
    </source>
</evidence>
<dbReference type="Gene3D" id="2.30.42.10">
    <property type="match status" value="1"/>
</dbReference>
<comment type="subcellular location">
    <subcellularLocation>
        <location evidence="1">Mitochondrion membrane</location>
        <topology evidence="1">Multi-pass membrane protein</topology>
    </subcellularLocation>
</comment>
<evidence type="ECO:0000256" key="5">
    <source>
        <dbReference type="ARBA" id="ARBA00022692"/>
    </source>
</evidence>
<dbReference type="PANTHER" id="PTHR45624:SF4">
    <property type="entry name" value="CONGESTED-LIKE TRACHEA PROTEIN-RELATED"/>
    <property type="match status" value="1"/>
</dbReference>
<evidence type="ECO:0000313" key="14">
    <source>
        <dbReference type="EMBL" id="KAL3778303.1"/>
    </source>
</evidence>
<keyword evidence="4" id="KW-0813">Transport</keyword>
<evidence type="ECO:0000256" key="11">
    <source>
        <dbReference type="SAM" id="MobiDB-lite"/>
    </source>
</evidence>
<protein>
    <recommendedName>
        <fullName evidence="13">Peptidase M50 domain-containing protein</fullName>
    </recommendedName>
</protein>
<comment type="similarity">
    <text evidence="3">Belongs to the peptidase M50A family.</text>
</comment>
<evidence type="ECO:0000256" key="6">
    <source>
        <dbReference type="ARBA" id="ARBA00022737"/>
    </source>
</evidence>
<keyword evidence="5 10" id="KW-0812">Transmembrane</keyword>
<feature type="region of interest" description="Disordered" evidence="11">
    <location>
        <begin position="1"/>
        <end position="21"/>
    </location>
</feature>
<accession>A0ABD3NQN6</accession>
<feature type="repeat" description="Solcar" evidence="10">
    <location>
        <begin position="144"/>
        <end position="236"/>
    </location>
</feature>
<dbReference type="EMBL" id="JALLPJ020000993">
    <property type="protein sequence ID" value="KAL3778303.1"/>
    <property type="molecule type" value="Genomic_DNA"/>
</dbReference>
<dbReference type="AlphaFoldDB" id="A0ABD3NQN6"/>
<evidence type="ECO:0000256" key="10">
    <source>
        <dbReference type="PROSITE-ProRule" id="PRU00282"/>
    </source>
</evidence>
<feature type="domain" description="Peptidase M50" evidence="13">
    <location>
        <begin position="352"/>
        <end position="392"/>
    </location>
</feature>
<dbReference type="Pfam" id="PF00153">
    <property type="entry name" value="Mito_carr"/>
    <property type="match status" value="3"/>
</dbReference>
<comment type="similarity">
    <text evidence="2">Belongs to the mitochondrial carrier (TC 2.A.29) family.</text>
</comment>
<feature type="repeat" description="Solcar" evidence="10">
    <location>
        <begin position="39"/>
        <end position="124"/>
    </location>
</feature>
<keyword evidence="8" id="KW-0496">Mitochondrion</keyword>
<comment type="caution">
    <text evidence="14">The sequence shown here is derived from an EMBL/GenBank/DDBJ whole genome shotgun (WGS) entry which is preliminary data.</text>
</comment>
<dbReference type="InterPro" id="IPR023395">
    <property type="entry name" value="MCP_dom_sf"/>
</dbReference>
<dbReference type="InterPro" id="IPR050567">
    <property type="entry name" value="Mitochondrial_Carrier"/>
</dbReference>
<keyword evidence="7 12" id="KW-1133">Transmembrane helix</keyword>
<name>A0ABD3NQN6_9STRA</name>